<dbReference type="WBParaSite" id="GPUH_0000249501-mRNA-1">
    <property type="protein sequence ID" value="GPUH_0000249501-mRNA-1"/>
    <property type="gene ID" value="GPUH_0000249501"/>
</dbReference>
<gene>
    <name evidence="1" type="ORF">GPUH_LOCUS2490</name>
</gene>
<sequence>MDAGALFDAFLAATSFSSIQQLFAQLCALLDVDPLDSFNVFCSLKSKLKDWRAQKLWSLLEKRAQQKEYCGQKACSRLSVLVIGAG</sequence>
<protein>
    <submittedName>
        <fullName evidence="3">Pyrin domain-containing protein</fullName>
    </submittedName>
</protein>
<reference evidence="3" key="1">
    <citation type="submission" date="2016-06" db="UniProtKB">
        <authorList>
            <consortium name="WormBaseParasite"/>
        </authorList>
    </citation>
    <scope>IDENTIFICATION</scope>
</reference>
<keyword evidence="2" id="KW-1185">Reference proteome</keyword>
<reference evidence="1 2" key="2">
    <citation type="submission" date="2018-11" db="EMBL/GenBank/DDBJ databases">
        <authorList>
            <consortium name="Pathogen Informatics"/>
        </authorList>
    </citation>
    <scope>NUCLEOTIDE SEQUENCE [LARGE SCALE GENOMIC DNA]</scope>
</reference>
<dbReference type="AlphaFoldDB" id="A0A183D199"/>
<accession>A0A183D199</accession>
<evidence type="ECO:0000313" key="3">
    <source>
        <dbReference type="WBParaSite" id="GPUH_0000249501-mRNA-1"/>
    </source>
</evidence>
<dbReference type="OrthoDB" id="5775469at2759"/>
<dbReference type="EMBL" id="UYRT01003772">
    <property type="protein sequence ID" value="VDK34557.1"/>
    <property type="molecule type" value="Genomic_DNA"/>
</dbReference>
<organism evidence="3">
    <name type="scientific">Gongylonema pulchrum</name>
    <dbReference type="NCBI Taxonomy" id="637853"/>
    <lineage>
        <taxon>Eukaryota</taxon>
        <taxon>Metazoa</taxon>
        <taxon>Ecdysozoa</taxon>
        <taxon>Nematoda</taxon>
        <taxon>Chromadorea</taxon>
        <taxon>Rhabditida</taxon>
        <taxon>Spirurina</taxon>
        <taxon>Spiruromorpha</taxon>
        <taxon>Spiruroidea</taxon>
        <taxon>Gongylonematidae</taxon>
        <taxon>Gongylonema</taxon>
    </lineage>
</organism>
<proteinExistence type="predicted"/>
<dbReference type="InterPro" id="IPR036188">
    <property type="entry name" value="FAD/NAD-bd_sf"/>
</dbReference>
<dbReference type="Proteomes" id="UP000271098">
    <property type="component" value="Unassembled WGS sequence"/>
</dbReference>
<name>A0A183D199_9BILA</name>
<evidence type="ECO:0000313" key="1">
    <source>
        <dbReference type="EMBL" id="VDK34557.1"/>
    </source>
</evidence>
<dbReference type="Gene3D" id="3.50.50.60">
    <property type="entry name" value="FAD/NAD(P)-binding domain"/>
    <property type="match status" value="1"/>
</dbReference>
<evidence type="ECO:0000313" key="2">
    <source>
        <dbReference type="Proteomes" id="UP000271098"/>
    </source>
</evidence>